<evidence type="ECO:0000313" key="4">
    <source>
        <dbReference type="Proteomes" id="UP001362999"/>
    </source>
</evidence>
<sequence>MTRERFDASQDTVSAESLSASCRVSVMEVGRRSVTSHVTPLVTRHCTPLTGSEVRPFTNTGASKHKRINGKRGRKQPQAHQSQTRAQATTSAQITNTGVSASKHRRVHRKIGGTQGQATQAHSVRSVGIYLTQALVRGAVGRSRGFGSAVGFGIGGSARVFGSATRVCGHGIVRRSSEHWGCLTARALRGRGVVQCGDQGSRRAEDDQSSKQGRGAGPITCRNGTSTRS</sequence>
<dbReference type="EMBL" id="JAWWNJ010000027">
    <property type="protein sequence ID" value="KAK7029244.1"/>
    <property type="molecule type" value="Genomic_DNA"/>
</dbReference>
<dbReference type="EMBL" id="JAWWNJ010000018">
    <property type="protein sequence ID" value="KAK7037134.1"/>
    <property type="molecule type" value="Genomic_DNA"/>
</dbReference>
<feature type="region of interest" description="Disordered" evidence="1">
    <location>
        <begin position="51"/>
        <end position="104"/>
    </location>
</feature>
<gene>
    <name evidence="3" type="ORF">R3P38DRAFT_2771146</name>
    <name evidence="2" type="ORF">R3P38DRAFT_2775813</name>
</gene>
<evidence type="ECO:0000256" key="1">
    <source>
        <dbReference type="SAM" id="MobiDB-lite"/>
    </source>
</evidence>
<comment type="caution">
    <text evidence="2">The sequence shown here is derived from an EMBL/GenBank/DDBJ whole genome shotgun (WGS) entry which is preliminary data.</text>
</comment>
<feature type="compositionally biased region" description="Polar residues" evidence="1">
    <location>
        <begin position="78"/>
        <end position="100"/>
    </location>
</feature>
<feature type="compositionally biased region" description="Basic and acidic residues" evidence="1">
    <location>
        <begin position="200"/>
        <end position="209"/>
    </location>
</feature>
<accession>A0AAW0BV33</accession>
<feature type="compositionally biased region" description="Basic residues" evidence="1">
    <location>
        <begin position="63"/>
        <end position="77"/>
    </location>
</feature>
<dbReference type="AlphaFoldDB" id="A0AAW0BV33"/>
<feature type="region of interest" description="Disordered" evidence="1">
    <location>
        <begin position="197"/>
        <end position="229"/>
    </location>
</feature>
<keyword evidence="4" id="KW-1185">Reference proteome</keyword>
<protein>
    <submittedName>
        <fullName evidence="2">Uncharacterized protein</fullName>
    </submittedName>
</protein>
<name>A0AAW0BV33_9AGAR</name>
<evidence type="ECO:0000313" key="3">
    <source>
        <dbReference type="EMBL" id="KAK7037134.1"/>
    </source>
</evidence>
<dbReference type="Proteomes" id="UP001362999">
    <property type="component" value="Unassembled WGS sequence"/>
</dbReference>
<proteinExistence type="predicted"/>
<reference evidence="2 4" key="1">
    <citation type="journal article" date="2024" name="J Genomics">
        <title>Draft genome sequencing and assembly of Favolaschia claudopus CIRM-BRFM 2984 isolated from oak limbs.</title>
        <authorList>
            <person name="Navarro D."/>
            <person name="Drula E."/>
            <person name="Chaduli D."/>
            <person name="Cazenave R."/>
            <person name="Ahrendt S."/>
            <person name="Wang J."/>
            <person name="Lipzen A."/>
            <person name="Daum C."/>
            <person name="Barry K."/>
            <person name="Grigoriev I.V."/>
            <person name="Favel A."/>
            <person name="Rosso M.N."/>
            <person name="Martin F."/>
        </authorList>
    </citation>
    <scope>NUCLEOTIDE SEQUENCE [LARGE SCALE GENOMIC DNA]</scope>
    <source>
        <strain evidence="2 4">CIRM-BRFM 2984</strain>
    </source>
</reference>
<organism evidence="2 4">
    <name type="scientific">Favolaschia claudopus</name>
    <dbReference type="NCBI Taxonomy" id="2862362"/>
    <lineage>
        <taxon>Eukaryota</taxon>
        <taxon>Fungi</taxon>
        <taxon>Dikarya</taxon>
        <taxon>Basidiomycota</taxon>
        <taxon>Agaricomycotina</taxon>
        <taxon>Agaricomycetes</taxon>
        <taxon>Agaricomycetidae</taxon>
        <taxon>Agaricales</taxon>
        <taxon>Marasmiineae</taxon>
        <taxon>Mycenaceae</taxon>
        <taxon>Favolaschia</taxon>
    </lineage>
</organism>
<evidence type="ECO:0000313" key="2">
    <source>
        <dbReference type="EMBL" id="KAK7029244.1"/>
    </source>
</evidence>